<feature type="transmembrane region" description="Helical" evidence="1">
    <location>
        <begin position="7"/>
        <end position="28"/>
    </location>
</feature>
<dbReference type="AlphaFoldDB" id="A0A9E7ND35"/>
<keyword evidence="1" id="KW-1133">Transmembrane helix</keyword>
<dbReference type="KEGG" id="sawl:NGM29_05485"/>
<dbReference type="GeneID" id="73289477"/>
<name>A0A9E7ND35_9EURY</name>
<evidence type="ECO:0000256" key="1">
    <source>
        <dbReference type="SAM" id="Phobius"/>
    </source>
</evidence>
<evidence type="ECO:0000313" key="2">
    <source>
        <dbReference type="EMBL" id="UTF54724.1"/>
    </source>
</evidence>
<evidence type="ECO:0000313" key="3">
    <source>
        <dbReference type="Proteomes" id="UP001056855"/>
    </source>
</evidence>
<reference evidence="2" key="1">
    <citation type="submission" date="2022-06" db="EMBL/GenBank/DDBJ databases">
        <title>Diverse halophilic archaea isolated from saline environments.</title>
        <authorList>
            <person name="Cui H.-L."/>
        </authorList>
    </citation>
    <scope>NUCLEOTIDE SEQUENCE</scope>
    <source>
        <strain evidence="2">WLHS1</strain>
    </source>
</reference>
<sequence length="72" mass="7651">MSTVDRAVFAVAVLSLWILALALVGVALHGFELVPSDLPLSLTVSLMVLGGVLYLLALGFVNYYGGIDVRLF</sequence>
<dbReference type="Proteomes" id="UP001056855">
    <property type="component" value="Chromosome"/>
</dbReference>
<dbReference type="EMBL" id="CP100355">
    <property type="protein sequence ID" value="UTF54724.1"/>
    <property type="molecule type" value="Genomic_DNA"/>
</dbReference>
<keyword evidence="1" id="KW-0472">Membrane</keyword>
<keyword evidence="1" id="KW-0812">Transmembrane</keyword>
<feature type="transmembrane region" description="Helical" evidence="1">
    <location>
        <begin position="40"/>
        <end position="64"/>
    </location>
</feature>
<proteinExistence type="predicted"/>
<protein>
    <submittedName>
        <fullName evidence="2">Uncharacterized protein</fullName>
    </submittedName>
</protein>
<accession>A0A9E7ND35</accession>
<organism evidence="2 3">
    <name type="scientific">Natronosalvus rutilus</name>
    <dbReference type="NCBI Taxonomy" id="2953753"/>
    <lineage>
        <taxon>Archaea</taxon>
        <taxon>Methanobacteriati</taxon>
        <taxon>Methanobacteriota</taxon>
        <taxon>Stenosarchaea group</taxon>
        <taxon>Halobacteria</taxon>
        <taxon>Halobacteriales</taxon>
        <taxon>Natrialbaceae</taxon>
        <taxon>Natronosalvus</taxon>
    </lineage>
</organism>
<dbReference type="RefSeq" id="WP_254159430.1">
    <property type="nucleotide sequence ID" value="NZ_CP100355.1"/>
</dbReference>
<keyword evidence="3" id="KW-1185">Reference proteome</keyword>
<gene>
    <name evidence="2" type="ORF">NGM29_05485</name>
</gene>